<feature type="non-terminal residue" evidence="1">
    <location>
        <position position="1"/>
    </location>
</feature>
<organism evidence="1">
    <name type="scientific">marine sediment metagenome</name>
    <dbReference type="NCBI Taxonomy" id="412755"/>
    <lineage>
        <taxon>unclassified sequences</taxon>
        <taxon>metagenomes</taxon>
        <taxon>ecological metagenomes</taxon>
    </lineage>
</organism>
<name>A0A0F9ATV8_9ZZZZ</name>
<gene>
    <name evidence="1" type="ORF">LCGC14_2809300</name>
</gene>
<evidence type="ECO:0000313" key="1">
    <source>
        <dbReference type="EMBL" id="KKK81849.1"/>
    </source>
</evidence>
<accession>A0A0F9ATV8</accession>
<proteinExistence type="predicted"/>
<comment type="caution">
    <text evidence="1">The sequence shown here is derived from an EMBL/GenBank/DDBJ whole genome shotgun (WGS) entry which is preliminary data.</text>
</comment>
<dbReference type="AlphaFoldDB" id="A0A0F9ATV8"/>
<dbReference type="EMBL" id="LAZR01052940">
    <property type="protein sequence ID" value="KKK81849.1"/>
    <property type="molecule type" value="Genomic_DNA"/>
</dbReference>
<reference evidence="1" key="1">
    <citation type="journal article" date="2015" name="Nature">
        <title>Complex archaea that bridge the gap between prokaryotes and eukaryotes.</title>
        <authorList>
            <person name="Spang A."/>
            <person name="Saw J.H."/>
            <person name="Jorgensen S.L."/>
            <person name="Zaremba-Niedzwiedzka K."/>
            <person name="Martijn J."/>
            <person name="Lind A.E."/>
            <person name="van Eijk R."/>
            <person name="Schleper C."/>
            <person name="Guy L."/>
            <person name="Ettema T.J."/>
        </authorList>
    </citation>
    <scope>NUCLEOTIDE SEQUENCE</scope>
</reference>
<sequence length="51" mass="5710">QVCLPNIPVMAVHSCEAQMGDEGYPAGRRDAEFWDEHYNEVTCPTCLKRAA</sequence>
<protein>
    <submittedName>
        <fullName evidence="1">Uncharacterized protein</fullName>
    </submittedName>
</protein>